<accession>A0A410RU99</accession>
<dbReference type="GO" id="GO:0006508">
    <property type="term" value="P:proteolysis"/>
    <property type="evidence" value="ECO:0007669"/>
    <property type="project" value="UniProtKB-KW"/>
</dbReference>
<dbReference type="EMBL" id="CP034669">
    <property type="protein sequence ID" value="QAT85458.1"/>
    <property type="molecule type" value="Genomic_DNA"/>
</dbReference>
<gene>
    <name evidence="1" type="primary">clpP2</name>
    <name evidence="1" type="ORF">EJ065_3898</name>
</gene>
<dbReference type="Proteomes" id="UP000288758">
    <property type="component" value="Chromosome"/>
</dbReference>
<dbReference type="InterPro" id="IPR029045">
    <property type="entry name" value="ClpP/crotonase-like_dom_sf"/>
</dbReference>
<keyword evidence="1" id="KW-0645">Protease</keyword>
<dbReference type="Pfam" id="PF00574">
    <property type="entry name" value="CLP_protease"/>
    <property type="match status" value="1"/>
</dbReference>
<evidence type="ECO:0000313" key="1">
    <source>
        <dbReference type="EMBL" id="QAT85458.1"/>
    </source>
</evidence>
<proteinExistence type="predicted"/>
<evidence type="ECO:0000313" key="2">
    <source>
        <dbReference type="Proteomes" id="UP000288758"/>
    </source>
</evidence>
<sequence length="79" mass="8992">MGMPRGTAQGWPLSGGMNMKPEAEPIIHRMRHQFITRLARAVGQPEEQVRLDCEAERTLSAEEAVRHGLVDQLMERRRA</sequence>
<dbReference type="InterPro" id="IPR023562">
    <property type="entry name" value="ClpP/TepA"/>
</dbReference>
<dbReference type="Gene3D" id="3.90.226.10">
    <property type="entry name" value="2-enoyl-CoA Hydratase, Chain A, domain 1"/>
    <property type="match status" value="1"/>
</dbReference>
<dbReference type="AlphaFoldDB" id="A0A410RU99"/>
<keyword evidence="1" id="KW-0378">Hydrolase</keyword>
<name>A0A410RU99_CORCK</name>
<organism evidence="1 2">
    <name type="scientific">Corallococcus coralloides</name>
    <name type="common">Myxococcus coralloides</name>
    <dbReference type="NCBI Taxonomy" id="184914"/>
    <lineage>
        <taxon>Bacteria</taxon>
        <taxon>Pseudomonadati</taxon>
        <taxon>Myxococcota</taxon>
        <taxon>Myxococcia</taxon>
        <taxon>Myxococcales</taxon>
        <taxon>Cystobacterineae</taxon>
        <taxon>Myxococcaceae</taxon>
        <taxon>Corallococcus</taxon>
    </lineage>
</organism>
<protein>
    <submittedName>
        <fullName evidence="1">ATP-dependent Clp protease proteolytic subunit 2</fullName>
    </submittedName>
</protein>
<reference evidence="1 2" key="1">
    <citation type="submission" date="2018-12" db="EMBL/GenBank/DDBJ databases">
        <title>Complete Genome Sequence of the Corallopyronin A producing Myxobacterium Corallococcus coralloides B035.</title>
        <authorList>
            <person name="Bouhired S.M."/>
            <person name="Rupp O."/>
            <person name="Blom J."/>
            <person name="Schaeberle T.F."/>
            <person name="Kehraus S."/>
            <person name="Schiefer A."/>
            <person name="Pfarr K."/>
            <person name="Goesmann A."/>
            <person name="Hoerauf A."/>
            <person name="Koenig G.M."/>
        </authorList>
    </citation>
    <scope>NUCLEOTIDE SEQUENCE [LARGE SCALE GENOMIC DNA]</scope>
    <source>
        <strain evidence="1 2">B035</strain>
    </source>
</reference>
<dbReference type="GO" id="GO:0008233">
    <property type="term" value="F:peptidase activity"/>
    <property type="evidence" value="ECO:0007669"/>
    <property type="project" value="UniProtKB-KW"/>
</dbReference>
<dbReference type="SUPFAM" id="SSF52096">
    <property type="entry name" value="ClpP/crotonase"/>
    <property type="match status" value="1"/>
</dbReference>